<evidence type="ECO:0000313" key="3">
    <source>
        <dbReference type="EMBL" id="BDC98897.1"/>
    </source>
</evidence>
<dbReference type="PANTHER" id="PTHR11178">
    <property type="entry name" value="IRON-SULFUR CLUSTER SCAFFOLD PROTEIN NFU-RELATED"/>
    <property type="match status" value="1"/>
</dbReference>
<comment type="similarity">
    <text evidence="1">Belongs to the NifU family.</text>
</comment>
<feature type="domain" description="NIF system FeS cluster assembly NifU C-terminal" evidence="2">
    <location>
        <begin position="10"/>
        <end position="76"/>
    </location>
</feature>
<evidence type="ECO:0000256" key="1">
    <source>
        <dbReference type="ARBA" id="ARBA00006420"/>
    </source>
</evidence>
<name>A0ABM7VDN0_9BACT</name>
<reference evidence="3 4" key="1">
    <citation type="submission" date="2021-12" db="EMBL/GenBank/DDBJ databases">
        <title>Genome sequencing of bacteria with rrn-lacking chromosome and rrn-plasmid.</title>
        <authorList>
            <person name="Anda M."/>
            <person name="Iwasaki W."/>
        </authorList>
    </citation>
    <scope>NUCLEOTIDE SEQUENCE [LARGE SCALE GENOMIC DNA]</scope>
    <source>
        <strain evidence="3 4">NBRC 101262</strain>
    </source>
</reference>
<dbReference type="SUPFAM" id="SSF117916">
    <property type="entry name" value="Fe-S cluster assembly (FSCA) domain-like"/>
    <property type="match status" value="1"/>
</dbReference>
<dbReference type="Proteomes" id="UP001354989">
    <property type="component" value="Chromosome"/>
</dbReference>
<organism evidence="3 4">
    <name type="scientific">Persicobacter psychrovividus</name>
    <dbReference type="NCBI Taxonomy" id="387638"/>
    <lineage>
        <taxon>Bacteria</taxon>
        <taxon>Pseudomonadati</taxon>
        <taxon>Bacteroidota</taxon>
        <taxon>Cytophagia</taxon>
        <taxon>Cytophagales</taxon>
        <taxon>Persicobacteraceae</taxon>
        <taxon>Persicobacter</taxon>
    </lineage>
</organism>
<accession>A0ABM7VDN0</accession>
<dbReference type="Pfam" id="PF01106">
    <property type="entry name" value="NifU"/>
    <property type="match status" value="1"/>
</dbReference>
<dbReference type="InterPro" id="IPR001075">
    <property type="entry name" value="NIF_FeS_clus_asmbl_NifU_C"/>
</dbReference>
<evidence type="ECO:0000313" key="4">
    <source>
        <dbReference type="Proteomes" id="UP001354989"/>
    </source>
</evidence>
<dbReference type="RefSeq" id="WP_332920545.1">
    <property type="nucleotide sequence ID" value="NZ_AP025292.1"/>
</dbReference>
<protein>
    <submittedName>
        <fullName evidence="3">NifU family protein</fullName>
    </submittedName>
</protein>
<keyword evidence="4" id="KW-1185">Reference proteome</keyword>
<proteinExistence type="inferred from homology"/>
<gene>
    <name evidence="3" type="ORF">PEPS_11780</name>
</gene>
<sequence length="85" mass="9178">MKESPLLSEVELALESIRPYLESDGGNVKVVEIIEDHTVKVELIGACGSCPMSPMTMKAGIEEAIKKQVPSIKEVIAINLTPLSK</sequence>
<dbReference type="InterPro" id="IPR034904">
    <property type="entry name" value="FSCA_dom_sf"/>
</dbReference>
<dbReference type="Gene3D" id="3.30.300.130">
    <property type="entry name" value="Fe-S cluster assembly (FSCA)"/>
    <property type="match status" value="1"/>
</dbReference>
<dbReference type="PANTHER" id="PTHR11178:SF25">
    <property type="entry name" value="NIFU-LIKE PROTEIN 3, CHLOROPLASTIC"/>
    <property type="match status" value="1"/>
</dbReference>
<evidence type="ECO:0000259" key="2">
    <source>
        <dbReference type="Pfam" id="PF01106"/>
    </source>
</evidence>
<dbReference type="EMBL" id="AP025292">
    <property type="protein sequence ID" value="BDC98897.1"/>
    <property type="molecule type" value="Genomic_DNA"/>
</dbReference>